<organism evidence="1 2">
    <name type="scientific">Rhodanobacter glycinis</name>
    <dbReference type="NCBI Taxonomy" id="582702"/>
    <lineage>
        <taxon>Bacteria</taxon>
        <taxon>Pseudomonadati</taxon>
        <taxon>Pseudomonadota</taxon>
        <taxon>Gammaproteobacteria</taxon>
        <taxon>Lysobacterales</taxon>
        <taxon>Rhodanobacteraceae</taxon>
        <taxon>Rhodanobacter</taxon>
    </lineage>
</organism>
<evidence type="ECO:0000313" key="2">
    <source>
        <dbReference type="Proteomes" id="UP000198725"/>
    </source>
</evidence>
<protein>
    <submittedName>
        <fullName evidence="1">Uncharacterized protein</fullName>
    </submittedName>
</protein>
<proteinExistence type="predicted"/>
<sequence length="159" mass="17421">MAPGPVAGSEIFERILAVPGGLVLLDCDDSAALVEQFRAIARHSGQSIYLWDPEAGMGNLREVHARVPGLQRLGNALRYMQQSNHFGIYLLAKFPLPISTMDNNLLRQLARSPAGHVRRVVLLDAEPALVAGLDDVAVRLDGSSRPAQRPRLRDGRWLP</sequence>
<accession>A0A1I4F4U7</accession>
<keyword evidence="2" id="KW-1185">Reference proteome</keyword>
<dbReference type="Proteomes" id="UP000198725">
    <property type="component" value="Unassembled WGS sequence"/>
</dbReference>
<reference evidence="2" key="1">
    <citation type="submission" date="2016-10" db="EMBL/GenBank/DDBJ databases">
        <authorList>
            <person name="Varghese N."/>
            <person name="Submissions S."/>
        </authorList>
    </citation>
    <scope>NUCLEOTIDE SEQUENCE [LARGE SCALE GENOMIC DNA]</scope>
    <source>
        <strain evidence="2">MO64</strain>
    </source>
</reference>
<name>A0A1I4F4U7_9GAMM</name>
<evidence type="ECO:0000313" key="1">
    <source>
        <dbReference type="EMBL" id="SFL11806.1"/>
    </source>
</evidence>
<dbReference type="RefSeq" id="WP_008213194.1">
    <property type="nucleotide sequence ID" value="NZ_FOSR01000015.1"/>
</dbReference>
<dbReference type="AlphaFoldDB" id="A0A1I4F4U7"/>
<gene>
    <name evidence="1" type="ORF">SAMN05192579_11541</name>
</gene>
<dbReference type="EMBL" id="FOSR01000015">
    <property type="protein sequence ID" value="SFL11806.1"/>
    <property type="molecule type" value="Genomic_DNA"/>
</dbReference>